<dbReference type="EMBL" id="CP144748">
    <property type="protein sequence ID" value="WVZ72967.1"/>
    <property type="molecule type" value="Genomic_DNA"/>
</dbReference>
<feature type="region of interest" description="Disordered" evidence="1">
    <location>
        <begin position="127"/>
        <end position="218"/>
    </location>
</feature>
<feature type="region of interest" description="Disordered" evidence="1">
    <location>
        <begin position="1"/>
        <end position="22"/>
    </location>
</feature>
<dbReference type="Proteomes" id="UP001341281">
    <property type="component" value="Chromosome 04"/>
</dbReference>
<dbReference type="AlphaFoldDB" id="A0AAQ3TIV4"/>
<reference evidence="2 3" key="1">
    <citation type="submission" date="2024-02" db="EMBL/GenBank/DDBJ databases">
        <title>High-quality chromosome-scale genome assembly of Pensacola bahiagrass (Paspalum notatum Flugge var. saurae).</title>
        <authorList>
            <person name="Vega J.M."/>
            <person name="Podio M."/>
            <person name="Orjuela J."/>
            <person name="Siena L.A."/>
            <person name="Pessino S.C."/>
            <person name="Combes M.C."/>
            <person name="Mariac C."/>
            <person name="Albertini E."/>
            <person name="Pupilli F."/>
            <person name="Ortiz J.P.A."/>
            <person name="Leblanc O."/>
        </authorList>
    </citation>
    <scope>NUCLEOTIDE SEQUENCE [LARGE SCALE GENOMIC DNA]</scope>
    <source>
        <strain evidence="2">R1</strain>
        <tissue evidence="2">Leaf</tissue>
    </source>
</reference>
<evidence type="ECO:0000313" key="3">
    <source>
        <dbReference type="Proteomes" id="UP001341281"/>
    </source>
</evidence>
<protein>
    <submittedName>
        <fullName evidence="2">Uncharacterized protein</fullName>
    </submittedName>
</protein>
<evidence type="ECO:0000256" key="1">
    <source>
        <dbReference type="SAM" id="MobiDB-lite"/>
    </source>
</evidence>
<feature type="region of interest" description="Disordered" evidence="1">
    <location>
        <begin position="37"/>
        <end position="94"/>
    </location>
</feature>
<feature type="compositionally biased region" description="Polar residues" evidence="1">
    <location>
        <begin position="165"/>
        <end position="179"/>
    </location>
</feature>
<dbReference type="PANTHER" id="PTHR33785">
    <property type="entry name" value="OS06G0550800 PROTEIN"/>
    <property type="match status" value="1"/>
</dbReference>
<feature type="region of interest" description="Disordered" evidence="1">
    <location>
        <begin position="253"/>
        <end position="276"/>
    </location>
</feature>
<evidence type="ECO:0000313" key="2">
    <source>
        <dbReference type="EMBL" id="WVZ72967.1"/>
    </source>
</evidence>
<keyword evidence="3" id="KW-1185">Reference proteome</keyword>
<dbReference type="PANTHER" id="PTHR33785:SF5">
    <property type="entry name" value="SERINE_ARGININE REPETITIVE MATRIX PROTEIN"/>
    <property type="match status" value="1"/>
</dbReference>
<gene>
    <name evidence="2" type="ORF">U9M48_021344</name>
</gene>
<sequence length="320" mass="35240">MSTSTSMSCSPSPSPQHHTPSPALDLLDDYWFFSNTLASNKPPSRSPSSTSTTTRDDGRQMMMSSNKGSGSGSVLGARKFLRTPSLPSPRRRHVVEEEEVMVDQDEEVVHDDDLNWSSIYQGVLRTRTAAERGSRSSAALQRAPSMPVVPSSSSSSKSSMPNLRHSYSTLGRHQPSSTGAIAKQQQQHHGVPGGGSNNSNNSASKKSGAGFQDKKWKSSSDLESIEVQGFRDLGFVFDKEELRESLADVLPGLKQQQQRQRHHHDQMQSPGSAVPRPYLSEAWQQPRRPALVRVQSSSAEMKDQLRMWAQAVACNVRHEC</sequence>
<accession>A0AAQ3TIV4</accession>
<feature type="compositionally biased region" description="Low complexity" evidence="1">
    <location>
        <begin position="144"/>
        <end position="161"/>
    </location>
</feature>
<feature type="compositionally biased region" description="Low complexity" evidence="1">
    <location>
        <begin position="197"/>
        <end position="210"/>
    </location>
</feature>
<organism evidence="2 3">
    <name type="scientific">Paspalum notatum var. saurae</name>
    <dbReference type="NCBI Taxonomy" id="547442"/>
    <lineage>
        <taxon>Eukaryota</taxon>
        <taxon>Viridiplantae</taxon>
        <taxon>Streptophyta</taxon>
        <taxon>Embryophyta</taxon>
        <taxon>Tracheophyta</taxon>
        <taxon>Spermatophyta</taxon>
        <taxon>Magnoliopsida</taxon>
        <taxon>Liliopsida</taxon>
        <taxon>Poales</taxon>
        <taxon>Poaceae</taxon>
        <taxon>PACMAD clade</taxon>
        <taxon>Panicoideae</taxon>
        <taxon>Andropogonodae</taxon>
        <taxon>Paspaleae</taxon>
        <taxon>Paspalinae</taxon>
        <taxon>Paspalum</taxon>
    </lineage>
</organism>
<proteinExistence type="predicted"/>
<name>A0AAQ3TIV4_PASNO</name>
<feature type="compositionally biased region" description="Low complexity" evidence="1">
    <location>
        <begin position="42"/>
        <end position="53"/>
    </location>
</feature>